<feature type="compositionally biased region" description="Polar residues" evidence="1">
    <location>
        <begin position="72"/>
        <end position="99"/>
    </location>
</feature>
<feature type="region of interest" description="Disordered" evidence="1">
    <location>
        <begin position="61"/>
        <end position="100"/>
    </location>
</feature>
<keyword evidence="3" id="KW-1185">Reference proteome</keyword>
<feature type="region of interest" description="Disordered" evidence="1">
    <location>
        <begin position="1"/>
        <end position="46"/>
    </location>
</feature>
<dbReference type="EMBL" id="KI965585">
    <property type="protein sequence ID" value="EUD63959.1"/>
    <property type="molecule type" value="Genomic_DNA"/>
</dbReference>
<dbReference type="Proteomes" id="UP000030640">
    <property type="component" value="Unassembled WGS sequence"/>
</dbReference>
<dbReference type="VEuPathDB" id="PlasmoDB:C922_05662"/>
<feature type="compositionally biased region" description="Basic residues" evidence="1">
    <location>
        <begin position="62"/>
        <end position="71"/>
    </location>
</feature>
<evidence type="ECO:0000256" key="1">
    <source>
        <dbReference type="SAM" id="MobiDB-lite"/>
    </source>
</evidence>
<gene>
    <name evidence="2" type="ORF">C922_05662</name>
</gene>
<dbReference type="RefSeq" id="XP_008819455.1">
    <property type="nucleotide sequence ID" value="XM_008821233.1"/>
</dbReference>
<organism evidence="2 3">
    <name type="scientific">Plasmodium inui San Antonio 1</name>
    <dbReference type="NCBI Taxonomy" id="1237626"/>
    <lineage>
        <taxon>Eukaryota</taxon>
        <taxon>Sar</taxon>
        <taxon>Alveolata</taxon>
        <taxon>Apicomplexa</taxon>
        <taxon>Aconoidasida</taxon>
        <taxon>Haemosporida</taxon>
        <taxon>Plasmodiidae</taxon>
        <taxon>Plasmodium</taxon>
        <taxon>Plasmodium (Plasmodium)</taxon>
    </lineage>
</organism>
<proteinExistence type="predicted"/>
<evidence type="ECO:0000313" key="3">
    <source>
        <dbReference type="Proteomes" id="UP000030640"/>
    </source>
</evidence>
<feature type="compositionally biased region" description="Polar residues" evidence="1">
    <location>
        <begin position="1"/>
        <end position="14"/>
    </location>
</feature>
<sequence length="125" mass="14097">MGKSMTSGKQNKAITTLHRLQDHPNNRLTPLKNPPTGKITTEAQTDTGPLEKYQVLIISKVNHPRLKKRTPPKTSNQTKLLSVKPQGNQSSQKETSNSPWRCMSLMKKNLYPTLMPIQAYNIYGL</sequence>
<dbReference type="AlphaFoldDB" id="W7A4C6"/>
<accession>W7A4C6</accession>
<dbReference type="GeneID" id="20040936"/>
<reference evidence="2 3" key="1">
    <citation type="submission" date="2013-02" db="EMBL/GenBank/DDBJ databases">
        <title>The Genome Sequence of Plasmodium inui San Antonio 1.</title>
        <authorList>
            <consortium name="The Broad Institute Genome Sequencing Platform"/>
            <consortium name="The Broad Institute Genome Sequencing Center for Infectious Disease"/>
            <person name="Neafsey D."/>
            <person name="Cheeseman I."/>
            <person name="Volkman S."/>
            <person name="Adams J."/>
            <person name="Walker B."/>
            <person name="Young S.K."/>
            <person name="Zeng Q."/>
            <person name="Gargeya S."/>
            <person name="Fitzgerald M."/>
            <person name="Haas B."/>
            <person name="Abouelleil A."/>
            <person name="Alvarado L."/>
            <person name="Arachchi H.M."/>
            <person name="Berlin A.M."/>
            <person name="Chapman S.B."/>
            <person name="Dewar J."/>
            <person name="Goldberg J."/>
            <person name="Griggs A."/>
            <person name="Gujja S."/>
            <person name="Hansen M."/>
            <person name="Howarth C."/>
            <person name="Imamovic A."/>
            <person name="Larimer J."/>
            <person name="McCowan C."/>
            <person name="Murphy C."/>
            <person name="Neiman D."/>
            <person name="Pearson M."/>
            <person name="Priest M."/>
            <person name="Roberts A."/>
            <person name="Saif S."/>
            <person name="Shea T."/>
            <person name="Sisk P."/>
            <person name="Sykes S."/>
            <person name="Wortman J."/>
            <person name="Nusbaum C."/>
            <person name="Birren B."/>
        </authorList>
    </citation>
    <scope>NUCLEOTIDE SEQUENCE [LARGE SCALE GENOMIC DNA]</scope>
    <source>
        <strain evidence="2 3">San Antonio 1</strain>
    </source>
</reference>
<evidence type="ECO:0000313" key="2">
    <source>
        <dbReference type="EMBL" id="EUD63959.1"/>
    </source>
</evidence>
<name>W7A4C6_9APIC</name>
<protein>
    <submittedName>
        <fullName evidence="2">Uncharacterized protein</fullName>
    </submittedName>
</protein>